<proteinExistence type="predicted"/>
<evidence type="ECO:0000313" key="2">
    <source>
        <dbReference type="Proteomes" id="UP001162992"/>
    </source>
</evidence>
<gene>
    <name evidence="1" type="ORF">O6H91_13G074400</name>
</gene>
<reference evidence="2" key="1">
    <citation type="journal article" date="2024" name="Proc. Natl. Acad. Sci. U.S.A.">
        <title>Extraordinary preservation of gene collinearity over three hundred million years revealed in homosporous lycophytes.</title>
        <authorList>
            <person name="Li C."/>
            <person name="Wickell D."/>
            <person name="Kuo L.Y."/>
            <person name="Chen X."/>
            <person name="Nie B."/>
            <person name="Liao X."/>
            <person name="Peng D."/>
            <person name="Ji J."/>
            <person name="Jenkins J."/>
            <person name="Williams M."/>
            <person name="Shu S."/>
            <person name="Plott C."/>
            <person name="Barry K."/>
            <person name="Rajasekar S."/>
            <person name="Grimwood J."/>
            <person name="Han X."/>
            <person name="Sun S."/>
            <person name="Hou Z."/>
            <person name="He W."/>
            <person name="Dai G."/>
            <person name="Sun C."/>
            <person name="Schmutz J."/>
            <person name="Leebens-Mack J.H."/>
            <person name="Li F.W."/>
            <person name="Wang L."/>
        </authorList>
    </citation>
    <scope>NUCLEOTIDE SEQUENCE [LARGE SCALE GENOMIC DNA]</scope>
    <source>
        <strain evidence="2">cv. PW_Plant_1</strain>
    </source>
</reference>
<comment type="caution">
    <text evidence="1">The sequence shown here is derived from an EMBL/GenBank/DDBJ whole genome shotgun (WGS) entry which is preliminary data.</text>
</comment>
<evidence type="ECO:0000313" key="1">
    <source>
        <dbReference type="EMBL" id="KAJ7533988.1"/>
    </source>
</evidence>
<keyword evidence="2" id="KW-1185">Reference proteome</keyword>
<name>A0ACC2BW26_DIPCM</name>
<organism evidence="1 2">
    <name type="scientific">Diphasiastrum complanatum</name>
    <name type="common">Issler's clubmoss</name>
    <name type="synonym">Lycopodium complanatum</name>
    <dbReference type="NCBI Taxonomy" id="34168"/>
    <lineage>
        <taxon>Eukaryota</taxon>
        <taxon>Viridiplantae</taxon>
        <taxon>Streptophyta</taxon>
        <taxon>Embryophyta</taxon>
        <taxon>Tracheophyta</taxon>
        <taxon>Lycopodiopsida</taxon>
        <taxon>Lycopodiales</taxon>
        <taxon>Lycopodiaceae</taxon>
        <taxon>Lycopodioideae</taxon>
        <taxon>Diphasiastrum</taxon>
    </lineage>
</organism>
<accession>A0ACC2BW26</accession>
<sequence length="141" mass="16799">MAFIPQPKQSPIPVRKTVTTRYMKWRSSLKRLINLLVAFLHHTKTHLFKFQSMRMKWGSSIYRITKPVCCIQLQHLKRRAIFCQVLKSCKHDWPVEISVLSPREVHDWSLAKLLCQRQDINPIIKEKAPLLSRGHQKPYWE</sequence>
<dbReference type="Proteomes" id="UP001162992">
    <property type="component" value="Chromosome 13"/>
</dbReference>
<dbReference type="EMBL" id="CM055104">
    <property type="protein sequence ID" value="KAJ7533988.1"/>
    <property type="molecule type" value="Genomic_DNA"/>
</dbReference>
<protein>
    <submittedName>
        <fullName evidence="1">Uncharacterized protein</fullName>
    </submittedName>
</protein>